<feature type="transmembrane region" description="Helical" evidence="1">
    <location>
        <begin position="55"/>
        <end position="76"/>
    </location>
</feature>
<reference evidence="2" key="1">
    <citation type="submission" date="2019-02" db="EMBL/GenBank/DDBJ databases">
        <title>Halonotius sp. a new haloarchaeum isolated from saline soil.</title>
        <authorList>
            <person name="Duran-Viseras A."/>
            <person name="Sanchez-Porro C."/>
            <person name="Ventosa A."/>
        </authorList>
    </citation>
    <scope>NUCLEOTIDE SEQUENCE</scope>
    <source>
        <strain evidence="2">F15B</strain>
    </source>
</reference>
<evidence type="ECO:0000313" key="2">
    <source>
        <dbReference type="EMBL" id="TQQ82993.1"/>
    </source>
</evidence>
<organism evidence="2 3">
    <name type="scientific">Halonotius terrestris</name>
    <dbReference type="NCBI Taxonomy" id="2487750"/>
    <lineage>
        <taxon>Archaea</taxon>
        <taxon>Methanobacteriati</taxon>
        <taxon>Methanobacteriota</taxon>
        <taxon>Stenosarchaea group</taxon>
        <taxon>Halobacteria</taxon>
        <taxon>Halobacteriales</taxon>
        <taxon>Haloferacaceae</taxon>
        <taxon>Halonotius</taxon>
    </lineage>
</organism>
<proteinExistence type="predicted"/>
<dbReference type="Proteomes" id="UP000705823">
    <property type="component" value="Unassembled WGS sequence"/>
</dbReference>
<dbReference type="AlphaFoldDB" id="A0A8J8PD06"/>
<gene>
    <name evidence="2" type="ORF">EGH24_06045</name>
</gene>
<comment type="caution">
    <text evidence="2">The sequence shown here is derived from an EMBL/GenBank/DDBJ whole genome shotgun (WGS) entry which is preliminary data.</text>
</comment>
<keyword evidence="1" id="KW-0472">Membrane</keyword>
<accession>A0A8J8PD06</accession>
<dbReference type="InterPro" id="IPR043993">
    <property type="entry name" value="T4SS_pilin"/>
</dbReference>
<feature type="transmembrane region" description="Helical" evidence="1">
    <location>
        <begin position="88"/>
        <end position="110"/>
    </location>
</feature>
<protein>
    <recommendedName>
        <fullName evidence="4">TrbC/VIRB2 family protein</fullName>
    </recommendedName>
</protein>
<evidence type="ECO:0008006" key="4">
    <source>
        <dbReference type="Google" id="ProtNLM"/>
    </source>
</evidence>
<dbReference type="Pfam" id="PF18895">
    <property type="entry name" value="T4SS_pilin"/>
    <property type="match status" value="1"/>
</dbReference>
<dbReference type="EMBL" id="RKLU01000002">
    <property type="protein sequence ID" value="TQQ82993.1"/>
    <property type="molecule type" value="Genomic_DNA"/>
</dbReference>
<name>A0A8J8PD06_9EURY</name>
<keyword evidence="3" id="KW-1185">Reference proteome</keyword>
<sequence length="118" mass="12232">MSSKIVRRVATLSPALASVLLIVQPVAAAHSSLDCTPPDSLSPLINLLHSLGELAFLAGVSIGTIGFLTAGIFLMLPGEDWTRRGKGVAKNVFIGVVLLLSANMIVSYLVSQMGGAIC</sequence>
<evidence type="ECO:0000256" key="1">
    <source>
        <dbReference type="SAM" id="Phobius"/>
    </source>
</evidence>
<keyword evidence="1" id="KW-0812">Transmembrane</keyword>
<keyword evidence="1" id="KW-1133">Transmembrane helix</keyword>
<evidence type="ECO:0000313" key="3">
    <source>
        <dbReference type="Proteomes" id="UP000705823"/>
    </source>
</evidence>